<protein>
    <submittedName>
        <fullName evidence="3">Vacuolar membrane protein-domain-containing protein</fullName>
    </submittedName>
</protein>
<comment type="caution">
    <text evidence="3">The sequence shown here is derived from an EMBL/GenBank/DDBJ whole genome shotgun (WGS) entry which is preliminary data.</text>
</comment>
<dbReference type="PANTHER" id="PTHR31735:SF1">
    <property type="entry name" value="VACUOLAR MEMBRANE PROTEIN YPL162C"/>
    <property type="match status" value="1"/>
</dbReference>
<evidence type="ECO:0000313" key="4">
    <source>
        <dbReference type="Proteomes" id="UP001194468"/>
    </source>
</evidence>
<keyword evidence="2" id="KW-0812">Transmembrane</keyword>
<feature type="region of interest" description="Disordered" evidence="1">
    <location>
        <begin position="218"/>
        <end position="265"/>
    </location>
</feature>
<feature type="transmembrane region" description="Helical" evidence="2">
    <location>
        <begin position="17"/>
        <end position="39"/>
    </location>
</feature>
<feature type="transmembrane region" description="Helical" evidence="2">
    <location>
        <begin position="60"/>
        <end position="83"/>
    </location>
</feature>
<name>A0AAD4BQ45_BOLED</name>
<gene>
    <name evidence="3" type="ORF">L210DRAFT_3406033</name>
</gene>
<dbReference type="EMBL" id="WHUW01000019">
    <property type="protein sequence ID" value="KAF8437226.1"/>
    <property type="molecule type" value="Genomic_DNA"/>
</dbReference>
<evidence type="ECO:0000313" key="3">
    <source>
        <dbReference type="EMBL" id="KAF8437226.1"/>
    </source>
</evidence>
<evidence type="ECO:0000256" key="1">
    <source>
        <dbReference type="SAM" id="MobiDB-lite"/>
    </source>
</evidence>
<keyword evidence="4" id="KW-1185">Reference proteome</keyword>
<reference evidence="3" key="2">
    <citation type="journal article" date="2020" name="Nat. Commun.">
        <title>Large-scale genome sequencing of mycorrhizal fungi provides insights into the early evolution of symbiotic traits.</title>
        <authorList>
            <person name="Miyauchi S."/>
            <person name="Kiss E."/>
            <person name="Kuo A."/>
            <person name="Drula E."/>
            <person name="Kohler A."/>
            <person name="Sanchez-Garcia M."/>
            <person name="Morin E."/>
            <person name="Andreopoulos B."/>
            <person name="Barry K.W."/>
            <person name="Bonito G."/>
            <person name="Buee M."/>
            <person name="Carver A."/>
            <person name="Chen C."/>
            <person name="Cichocki N."/>
            <person name="Clum A."/>
            <person name="Culley D."/>
            <person name="Crous P.W."/>
            <person name="Fauchery L."/>
            <person name="Girlanda M."/>
            <person name="Hayes R.D."/>
            <person name="Keri Z."/>
            <person name="LaButti K."/>
            <person name="Lipzen A."/>
            <person name="Lombard V."/>
            <person name="Magnuson J."/>
            <person name="Maillard F."/>
            <person name="Murat C."/>
            <person name="Nolan M."/>
            <person name="Ohm R.A."/>
            <person name="Pangilinan J."/>
            <person name="Pereira M.F."/>
            <person name="Perotto S."/>
            <person name="Peter M."/>
            <person name="Pfister S."/>
            <person name="Riley R."/>
            <person name="Sitrit Y."/>
            <person name="Stielow J.B."/>
            <person name="Szollosi G."/>
            <person name="Zifcakova L."/>
            <person name="Stursova M."/>
            <person name="Spatafora J.W."/>
            <person name="Tedersoo L."/>
            <person name="Vaario L.M."/>
            <person name="Yamada A."/>
            <person name="Yan M."/>
            <person name="Wang P."/>
            <person name="Xu J."/>
            <person name="Bruns T."/>
            <person name="Baldrian P."/>
            <person name="Vilgalys R."/>
            <person name="Dunand C."/>
            <person name="Henrissat B."/>
            <person name="Grigoriev I.V."/>
            <person name="Hibbett D."/>
            <person name="Nagy L.G."/>
            <person name="Martin F.M."/>
        </authorList>
    </citation>
    <scope>NUCLEOTIDE SEQUENCE</scope>
    <source>
        <strain evidence="3">BED1</strain>
    </source>
</reference>
<feature type="transmembrane region" description="Helical" evidence="2">
    <location>
        <begin position="143"/>
        <end position="167"/>
    </location>
</feature>
<dbReference type="PANTHER" id="PTHR31735">
    <property type="entry name" value="VACUOLAR MEMBRANE PROTEIN YPL162C"/>
    <property type="match status" value="1"/>
</dbReference>
<keyword evidence="2" id="KW-0472">Membrane</keyword>
<feature type="transmembrane region" description="Helical" evidence="2">
    <location>
        <begin position="187"/>
        <end position="207"/>
    </location>
</feature>
<sequence>MATNLGNIPLDRRSCQLLGPTALIVQALMGLLAVLSLVYKRHRETQKRPWKIWLFDVLKQVFGAMFIHGLNVIISALGSYRFAGNACTYYFLNILIDTTLGVGLIYIVLQCATWVLSKQLGIKGLKTGQYGNPPSFTHWMRQAAVYIFALTVMKLVVVGLFAFWPGISTIGDWLLGWTTLWDGESVQVIFVMGVFPMIMNIVQFWLIDSIVKASTSSNAVRPVSPRDSDSQDREPLFSSPDDDDDALPRDIENFPPTSASRTMSEGDFKTLVGTEDDQTKLLTSGSSSPMSFSKNAVVVAHDHPPDSADSVSSQSSTRSRHKYKRASSSLLEVPMTYSAPAVNTLDSSRYPSRLAVFSRSLDAVEVTADDVAEFDAWEKGRDVSERWSNRRSVQNGTHINGR</sequence>
<dbReference type="Pfam" id="PF12400">
    <property type="entry name" value="STIMATE"/>
    <property type="match status" value="1"/>
</dbReference>
<proteinExistence type="predicted"/>
<dbReference type="Proteomes" id="UP001194468">
    <property type="component" value="Unassembled WGS sequence"/>
</dbReference>
<dbReference type="GO" id="GO:0016020">
    <property type="term" value="C:membrane"/>
    <property type="evidence" value="ECO:0007669"/>
    <property type="project" value="TreeGrafter"/>
</dbReference>
<dbReference type="AlphaFoldDB" id="A0AAD4BQ45"/>
<accession>A0AAD4BQ45</accession>
<feature type="region of interest" description="Disordered" evidence="1">
    <location>
        <begin position="301"/>
        <end position="327"/>
    </location>
</feature>
<dbReference type="InterPro" id="IPR022127">
    <property type="entry name" value="STIMATE/YPL162C"/>
</dbReference>
<feature type="compositionally biased region" description="Low complexity" evidence="1">
    <location>
        <begin position="307"/>
        <end position="317"/>
    </location>
</feature>
<feature type="transmembrane region" description="Helical" evidence="2">
    <location>
        <begin position="89"/>
        <end position="116"/>
    </location>
</feature>
<organism evidence="3 4">
    <name type="scientific">Boletus edulis BED1</name>
    <dbReference type="NCBI Taxonomy" id="1328754"/>
    <lineage>
        <taxon>Eukaryota</taxon>
        <taxon>Fungi</taxon>
        <taxon>Dikarya</taxon>
        <taxon>Basidiomycota</taxon>
        <taxon>Agaricomycotina</taxon>
        <taxon>Agaricomycetes</taxon>
        <taxon>Agaricomycetidae</taxon>
        <taxon>Boletales</taxon>
        <taxon>Boletineae</taxon>
        <taxon>Boletaceae</taxon>
        <taxon>Boletoideae</taxon>
        <taxon>Boletus</taxon>
    </lineage>
</organism>
<feature type="compositionally biased region" description="Basic and acidic residues" evidence="1">
    <location>
        <begin position="224"/>
        <end position="235"/>
    </location>
</feature>
<keyword evidence="2" id="KW-1133">Transmembrane helix</keyword>
<reference evidence="3" key="1">
    <citation type="submission" date="2019-10" db="EMBL/GenBank/DDBJ databases">
        <authorList>
            <consortium name="DOE Joint Genome Institute"/>
            <person name="Kuo A."/>
            <person name="Miyauchi S."/>
            <person name="Kiss E."/>
            <person name="Drula E."/>
            <person name="Kohler A."/>
            <person name="Sanchez-Garcia M."/>
            <person name="Andreopoulos B."/>
            <person name="Barry K.W."/>
            <person name="Bonito G."/>
            <person name="Buee M."/>
            <person name="Carver A."/>
            <person name="Chen C."/>
            <person name="Cichocki N."/>
            <person name="Clum A."/>
            <person name="Culley D."/>
            <person name="Crous P.W."/>
            <person name="Fauchery L."/>
            <person name="Girlanda M."/>
            <person name="Hayes R."/>
            <person name="Keri Z."/>
            <person name="LaButti K."/>
            <person name="Lipzen A."/>
            <person name="Lombard V."/>
            <person name="Magnuson J."/>
            <person name="Maillard F."/>
            <person name="Morin E."/>
            <person name="Murat C."/>
            <person name="Nolan M."/>
            <person name="Ohm R."/>
            <person name="Pangilinan J."/>
            <person name="Pereira M."/>
            <person name="Perotto S."/>
            <person name="Peter M."/>
            <person name="Riley R."/>
            <person name="Sitrit Y."/>
            <person name="Stielow B."/>
            <person name="Szollosi G."/>
            <person name="Zifcakova L."/>
            <person name="Stursova M."/>
            <person name="Spatafora J.W."/>
            <person name="Tedersoo L."/>
            <person name="Vaario L.-M."/>
            <person name="Yamada A."/>
            <person name="Yan M."/>
            <person name="Wang P."/>
            <person name="Xu J."/>
            <person name="Bruns T."/>
            <person name="Baldrian P."/>
            <person name="Vilgalys R."/>
            <person name="Henrissat B."/>
            <person name="Grigoriev I.V."/>
            <person name="Hibbett D."/>
            <person name="Nagy L.G."/>
            <person name="Martin F.M."/>
        </authorList>
    </citation>
    <scope>NUCLEOTIDE SEQUENCE</scope>
    <source>
        <strain evidence="3">BED1</strain>
    </source>
</reference>
<evidence type="ECO:0000256" key="2">
    <source>
        <dbReference type="SAM" id="Phobius"/>
    </source>
</evidence>